<dbReference type="RefSeq" id="WP_266944048.1">
    <property type="nucleotide sequence ID" value="NZ_JAPEMK010000002.1"/>
</dbReference>
<evidence type="ECO:0000256" key="1">
    <source>
        <dbReference type="SAM" id="MobiDB-lite"/>
    </source>
</evidence>
<accession>A0ABU3V500</accession>
<comment type="caution">
    <text evidence="2">The sequence shown here is derived from an EMBL/GenBank/DDBJ whole genome shotgun (WGS) entry which is preliminary data.</text>
</comment>
<organism evidence="2 3">
    <name type="scientific">Streptomyces mirabilis</name>
    <dbReference type="NCBI Taxonomy" id="68239"/>
    <lineage>
        <taxon>Bacteria</taxon>
        <taxon>Bacillati</taxon>
        <taxon>Actinomycetota</taxon>
        <taxon>Actinomycetes</taxon>
        <taxon>Kitasatosporales</taxon>
        <taxon>Streptomycetaceae</taxon>
        <taxon>Streptomyces</taxon>
    </lineage>
</organism>
<keyword evidence="3" id="KW-1185">Reference proteome</keyword>
<dbReference type="Proteomes" id="UP001257627">
    <property type="component" value="Unassembled WGS sequence"/>
</dbReference>
<evidence type="ECO:0000313" key="2">
    <source>
        <dbReference type="EMBL" id="MDU9001253.1"/>
    </source>
</evidence>
<evidence type="ECO:0000313" key="3">
    <source>
        <dbReference type="Proteomes" id="UP001257627"/>
    </source>
</evidence>
<protein>
    <recommendedName>
        <fullName evidence="4">Competence protein CoiA-like family protein</fullName>
    </recommendedName>
</protein>
<sequence>MSAAATAERTAKERVRRTRSRGRNELAALRVSQIAAHEYDLDPACVSLVCPSCRTWVPINRPNGQPGRTRLVPHHTAKAGTADPAFCKDGSHRRVIIDVNVEQWQRRLEEGVAETDGRRSTRVTRKPKVAVAPAVMQILSPLLDAQAALKLYEAHTKGCATCAPSGRDRCTDGGRLVHLVAHKRRTEPAHRAALTIREELAEQREQGLWLLRDLQWASTADSVRRADIQRAHDALVAMLRPLSPKKANSPQLSDWERAGVMSAIAMLATKVEQLSR</sequence>
<geneLocation type="plasmid" evidence="2">
    <name>unnamed1</name>
</geneLocation>
<gene>
    <name evidence="2" type="ORF">PU648_55215</name>
</gene>
<reference evidence="2 3" key="1">
    <citation type="submission" date="2023-02" db="EMBL/GenBank/DDBJ databases">
        <authorList>
            <person name="Maleckis M."/>
        </authorList>
    </citation>
    <scope>NUCLEOTIDE SEQUENCE [LARGE SCALE GENOMIC DNA]</scope>
    <source>
        <strain evidence="2 3">P8-A2</strain>
        <plasmid evidence="2">unnamed1</plasmid>
    </source>
</reference>
<dbReference type="EMBL" id="JARAKF010000003">
    <property type="protein sequence ID" value="MDU9001253.1"/>
    <property type="molecule type" value="Genomic_DNA"/>
</dbReference>
<evidence type="ECO:0008006" key="4">
    <source>
        <dbReference type="Google" id="ProtNLM"/>
    </source>
</evidence>
<keyword evidence="2" id="KW-0614">Plasmid</keyword>
<name>A0ABU3V500_9ACTN</name>
<proteinExistence type="predicted"/>
<feature type="region of interest" description="Disordered" evidence="1">
    <location>
        <begin position="1"/>
        <end position="21"/>
    </location>
</feature>